<protein>
    <submittedName>
        <fullName evidence="2">Putative Acyl dehydratase</fullName>
    </submittedName>
</protein>
<sequence>MVGLLTTLGAALPSVPLVNQLPGVRKTGDGSLPTTVRRRQAVVERDHVTAYAEVCGFPRRDTAPLTYLHVLAFPLHLQIMSDRSFPFPAIGTVHLENSNTRLRAVSIGEQVTLSASATNLRAHAKGRAFDIQVEATASGETIWTSRSTYLRLGDGDPGAASGPELEAVPAGGIPWRLGGDLGRRYAAVSGDHNPIHLYPLTAKAFGFRRQIAHGMWSKARCVAAVENRLPERLTVEVAFRKPIFLPGTVSFGLRDHAWGLDLSLRSATSGAAHLLGRVTYAD</sequence>
<feature type="domain" description="MaoC-like" evidence="1">
    <location>
        <begin position="183"/>
        <end position="250"/>
    </location>
</feature>
<dbReference type="PANTHER" id="PTHR43841:SF1">
    <property type="entry name" value="3-HYDROXYACYL-THIOESTER DEHYDRATASE X"/>
    <property type="match status" value="1"/>
</dbReference>
<reference evidence="2" key="1">
    <citation type="submission" date="2015-08" db="EMBL/GenBank/DDBJ databases">
        <authorList>
            <person name="Babu N.S."/>
            <person name="Beckwith C.J."/>
            <person name="Beseler K.G."/>
            <person name="Brison A."/>
            <person name="Carone J.V."/>
            <person name="Caskin T.P."/>
            <person name="Diamond M."/>
            <person name="Durham M.E."/>
            <person name="Foxe J.M."/>
            <person name="Go M."/>
            <person name="Henderson B.A."/>
            <person name="Jones I.B."/>
            <person name="McGettigan J.A."/>
            <person name="Micheletti S.J."/>
            <person name="Nasrallah M.E."/>
            <person name="Ortiz D."/>
            <person name="Piller C.R."/>
            <person name="Privatt S.R."/>
            <person name="Schneider S.L."/>
            <person name="Sharp S."/>
            <person name="Smith T.C."/>
            <person name="Stanton J.D."/>
            <person name="Ullery H.E."/>
            <person name="Wilson R.J."/>
            <person name="Serrano M.G."/>
            <person name="Buck G."/>
            <person name="Lee V."/>
            <person name="Wang Y."/>
            <person name="Carvalho R."/>
            <person name="Voegtly L."/>
            <person name="Shi R."/>
            <person name="Duckworth R."/>
            <person name="Johnson A."/>
            <person name="Loviza R."/>
            <person name="Walstead R."/>
            <person name="Shah Z."/>
            <person name="Kiflezghi M."/>
            <person name="Wade K."/>
            <person name="Ball S.L."/>
            <person name="Bradley K.W."/>
            <person name="Asai D.J."/>
            <person name="Bowman C.A."/>
            <person name="Russell D.A."/>
            <person name="Pope W.H."/>
            <person name="Jacobs-Sera D."/>
            <person name="Hendrix R.W."/>
            <person name="Hatfull G.F."/>
        </authorList>
    </citation>
    <scope>NUCLEOTIDE SEQUENCE</scope>
</reference>
<dbReference type="Gene3D" id="3.10.129.10">
    <property type="entry name" value="Hotdog Thioesterase"/>
    <property type="match status" value="1"/>
</dbReference>
<proteinExistence type="predicted"/>
<accession>A0A2P2CDZ3</accession>
<evidence type="ECO:0000313" key="2">
    <source>
        <dbReference type="EMBL" id="CUR60169.1"/>
    </source>
</evidence>
<dbReference type="InterPro" id="IPR029069">
    <property type="entry name" value="HotDog_dom_sf"/>
</dbReference>
<dbReference type="AlphaFoldDB" id="A0A2P2CDZ3"/>
<evidence type="ECO:0000259" key="1">
    <source>
        <dbReference type="Pfam" id="PF01575"/>
    </source>
</evidence>
<organism evidence="2">
    <name type="scientific">metagenome</name>
    <dbReference type="NCBI Taxonomy" id="256318"/>
    <lineage>
        <taxon>unclassified sequences</taxon>
        <taxon>metagenomes</taxon>
    </lineage>
</organism>
<dbReference type="PANTHER" id="PTHR43841">
    <property type="entry name" value="3-HYDROXYACYL-THIOESTER DEHYDRATASE HTDX-RELATED"/>
    <property type="match status" value="1"/>
</dbReference>
<dbReference type="Pfam" id="PF01575">
    <property type="entry name" value="MaoC_dehydratas"/>
    <property type="match status" value="1"/>
</dbReference>
<dbReference type="SUPFAM" id="SSF54637">
    <property type="entry name" value="Thioesterase/thiol ester dehydrase-isomerase"/>
    <property type="match status" value="2"/>
</dbReference>
<gene>
    <name evidence="2" type="ORF">NOCA270114</name>
</gene>
<dbReference type="InterPro" id="IPR002539">
    <property type="entry name" value="MaoC-like_dom"/>
</dbReference>
<dbReference type="EMBL" id="CZKA01000067">
    <property type="protein sequence ID" value="CUR60169.1"/>
    <property type="molecule type" value="Genomic_DNA"/>
</dbReference>
<name>A0A2P2CDZ3_9ZZZZ</name>